<dbReference type="KEGG" id="tet:TTHERM_001326837"/>
<accession>W7X150</accession>
<dbReference type="InParanoid" id="W7X150"/>
<dbReference type="AlphaFoldDB" id="W7X150"/>
<keyword evidence="3" id="KW-1185">Reference proteome</keyword>
<evidence type="ECO:0000256" key="1">
    <source>
        <dbReference type="SAM" id="MobiDB-lite"/>
    </source>
</evidence>
<proteinExistence type="predicted"/>
<evidence type="ECO:0000313" key="2">
    <source>
        <dbReference type="EMBL" id="EWS72925.1"/>
    </source>
</evidence>
<name>W7X150_TETTS</name>
<dbReference type="RefSeq" id="XP_012654539.1">
    <property type="nucleotide sequence ID" value="XM_012799085.1"/>
</dbReference>
<organism evidence="2 3">
    <name type="scientific">Tetrahymena thermophila (strain SB210)</name>
    <dbReference type="NCBI Taxonomy" id="312017"/>
    <lineage>
        <taxon>Eukaryota</taxon>
        <taxon>Sar</taxon>
        <taxon>Alveolata</taxon>
        <taxon>Ciliophora</taxon>
        <taxon>Intramacronucleata</taxon>
        <taxon>Oligohymenophorea</taxon>
        <taxon>Hymenostomatida</taxon>
        <taxon>Tetrahymenina</taxon>
        <taxon>Tetrahymenidae</taxon>
        <taxon>Tetrahymena</taxon>
    </lineage>
</organism>
<dbReference type="eggNOG" id="KOG0498">
    <property type="taxonomic scope" value="Eukaryota"/>
</dbReference>
<dbReference type="EMBL" id="GG662578">
    <property type="protein sequence ID" value="EWS72925.1"/>
    <property type="molecule type" value="Genomic_DNA"/>
</dbReference>
<sequence>MQKSQAQQKYQIHQDGVLNRRRLFQEDSFKIQDINHVSSGQIEEEECIFKSKTNIANLNYYQNLNYEHKENESSKTIDQTLSHFQQNRILDNLSIKTKNSIENLNEESMQQQIQSQIQFNERRQSKQLTIQIDKKDSYLTVQQMKQVKKSKLMQIINSDIDHQEEQQKEINGEEDNKDNQKEEHLSFQNMYTAISLFYRHFK</sequence>
<feature type="region of interest" description="Disordered" evidence="1">
    <location>
        <begin position="163"/>
        <end position="183"/>
    </location>
</feature>
<evidence type="ECO:0000313" key="3">
    <source>
        <dbReference type="Proteomes" id="UP000009168"/>
    </source>
</evidence>
<gene>
    <name evidence="2" type="ORF">TTHERM_001326837</name>
</gene>
<dbReference type="GeneID" id="24442164"/>
<protein>
    <submittedName>
        <fullName evidence="2">Cation channel family protein</fullName>
    </submittedName>
</protein>
<reference evidence="3" key="1">
    <citation type="journal article" date="2006" name="PLoS Biol.">
        <title>Macronuclear genome sequence of the ciliate Tetrahymena thermophila, a model eukaryote.</title>
        <authorList>
            <person name="Eisen J.A."/>
            <person name="Coyne R.S."/>
            <person name="Wu M."/>
            <person name="Wu D."/>
            <person name="Thiagarajan M."/>
            <person name="Wortman J.R."/>
            <person name="Badger J.H."/>
            <person name="Ren Q."/>
            <person name="Amedeo P."/>
            <person name="Jones K.M."/>
            <person name="Tallon L.J."/>
            <person name="Delcher A.L."/>
            <person name="Salzberg S.L."/>
            <person name="Silva J.C."/>
            <person name="Haas B.J."/>
            <person name="Majoros W.H."/>
            <person name="Farzad M."/>
            <person name="Carlton J.M."/>
            <person name="Smith R.K. Jr."/>
            <person name="Garg J."/>
            <person name="Pearlman R.E."/>
            <person name="Karrer K.M."/>
            <person name="Sun L."/>
            <person name="Manning G."/>
            <person name="Elde N.C."/>
            <person name="Turkewitz A.P."/>
            <person name="Asai D.J."/>
            <person name="Wilkes D.E."/>
            <person name="Wang Y."/>
            <person name="Cai H."/>
            <person name="Collins K."/>
            <person name="Stewart B.A."/>
            <person name="Lee S.R."/>
            <person name="Wilamowska K."/>
            <person name="Weinberg Z."/>
            <person name="Ruzzo W.L."/>
            <person name="Wloga D."/>
            <person name="Gaertig J."/>
            <person name="Frankel J."/>
            <person name="Tsao C.-C."/>
            <person name="Gorovsky M.A."/>
            <person name="Keeling P.J."/>
            <person name="Waller R.F."/>
            <person name="Patron N.J."/>
            <person name="Cherry J.M."/>
            <person name="Stover N.A."/>
            <person name="Krieger C.J."/>
            <person name="del Toro C."/>
            <person name="Ryder H.F."/>
            <person name="Williamson S.C."/>
            <person name="Barbeau R.A."/>
            <person name="Hamilton E.P."/>
            <person name="Orias E."/>
        </authorList>
    </citation>
    <scope>NUCLEOTIDE SEQUENCE [LARGE SCALE GENOMIC DNA]</scope>
    <source>
        <strain evidence="3">SB210</strain>
    </source>
</reference>
<dbReference type="Proteomes" id="UP000009168">
    <property type="component" value="Unassembled WGS sequence"/>
</dbReference>